<sequence length="157" mass="17314">MIWENLKDTLVQTDLMAENEQEIFEQLGGVLVSEGCCKESYVSALSEREKVYPTGILAGDIGVAIPHTDPCYVETTGIAIGVLKEPVSFFQMGTNPKENVKVPVKFVMMLAIAGKQHLEVLQRAILLIQDAEVLKMLVNAGNPEEIIQIIKNKEDSL</sequence>
<dbReference type="InterPro" id="IPR051541">
    <property type="entry name" value="PTS_SugarTrans_NitroReg"/>
</dbReference>
<dbReference type="PROSITE" id="PS51094">
    <property type="entry name" value="PTS_EIIA_TYPE_2"/>
    <property type="match status" value="1"/>
</dbReference>
<dbReference type="GO" id="GO:0016740">
    <property type="term" value="F:transferase activity"/>
    <property type="evidence" value="ECO:0007669"/>
    <property type="project" value="UniProtKB-KW"/>
</dbReference>
<dbReference type="CDD" id="cd00211">
    <property type="entry name" value="PTS_IIA_fru"/>
    <property type="match status" value="1"/>
</dbReference>
<dbReference type="Pfam" id="PF00359">
    <property type="entry name" value="PTS_EIIA_2"/>
    <property type="match status" value="1"/>
</dbReference>
<dbReference type="EC" id="2.7.1.-" evidence="1"/>
<gene>
    <name evidence="1" type="primary">mtlF_6</name>
    <name evidence="1" type="ORF">ACLFYP115_01807</name>
</gene>
<dbReference type="EMBL" id="CACRSQ010000005">
    <property type="protein sequence ID" value="VYT15189.1"/>
    <property type="molecule type" value="Genomic_DNA"/>
</dbReference>
<proteinExistence type="predicted"/>
<dbReference type="SUPFAM" id="SSF55804">
    <property type="entry name" value="Phoshotransferase/anion transport protein"/>
    <property type="match status" value="1"/>
</dbReference>
<protein>
    <submittedName>
        <fullName evidence="1">Mannitol-specific phosphotransferase enzyme IIA component</fullName>
        <ecNumber evidence="1">2.7.1.-</ecNumber>
    </submittedName>
</protein>
<dbReference type="InterPro" id="IPR016152">
    <property type="entry name" value="PTrfase/Anion_transptr"/>
</dbReference>
<dbReference type="PANTHER" id="PTHR47738:SF3">
    <property type="entry name" value="PHOSPHOTRANSFERASE SYSTEM MANNITOL_FRUCTOSE-SPECIFIC IIA DOMAIN CONTAINING PROTEIN"/>
    <property type="match status" value="1"/>
</dbReference>
<dbReference type="PANTHER" id="PTHR47738">
    <property type="entry name" value="PTS SYSTEM FRUCTOSE-LIKE EIIA COMPONENT-RELATED"/>
    <property type="match status" value="1"/>
</dbReference>
<organism evidence="1">
    <name type="scientific">Anaerostipes caccae</name>
    <dbReference type="NCBI Taxonomy" id="105841"/>
    <lineage>
        <taxon>Bacteria</taxon>
        <taxon>Bacillati</taxon>
        <taxon>Bacillota</taxon>
        <taxon>Clostridia</taxon>
        <taxon>Lachnospirales</taxon>
        <taxon>Lachnospiraceae</taxon>
        <taxon>Anaerostipes</taxon>
    </lineage>
</organism>
<reference evidence="1" key="1">
    <citation type="submission" date="2019-11" db="EMBL/GenBank/DDBJ databases">
        <authorList>
            <person name="Feng L."/>
        </authorList>
    </citation>
    <scope>NUCLEOTIDE SEQUENCE</scope>
    <source>
        <strain evidence="1">AcaccaeLFYP115</strain>
    </source>
</reference>
<dbReference type="AlphaFoldDB" id="A0A6N2UCM2"/>
<name>A0A6N2UCM2_9FIRM</name>
<dbReference type="RefSeq" id="WP_006565497.1">
    <property type="nucleotide sequence ID" value="NZ_BAABRZ010000007.1"/>
</dbReference>
<dbReference type="GeneID" id="69469358"/>
<dbReference type="Gene3D" id="3.40.930.10">
    <property type="entry name" value="Mannitol-specific EII, Chain A"/>
    <property type="match status" value="1"/>
</dbReference>
<evidence type="ECO:0000313" key="1">
    <source>
        <dbReference type="EMBL" id="VYT15189.1"/>
    </source>
</evidence>
<dbReference type="InterPro" id="IPR002178">
    <property type="entry name" value="PTS_EIIA_type-2_dom"/>
</dbReference>
<keyword evidence="1" id="KW-0808">Transferase</keyword>
<accession>A0A6N2UCM2</accession>